<gene>
    <name evidence="1" type="ORF">COT81_01070</name>
</gene>
<organism evidence="1 2">
    <name type="scientific">Candidatus Buchananbacteria bacterium CG10_big_fil_rev_8_21_14_0_10_42_9</name>
    <dbReference type="NCBI Taxonomy" id="1974526"/>
    <lineage>
        <taxon>Bacteria</taxon>
        <taxon>Candidatus Buchananiibacteriota</taxon>
    </lineage>
</organism>
<sequence>MPRFFLLAKKTNPVKAKRRTQIKFKFPPVHIEKLLGALVVVFLAAYLVLTNGVSTKGYQIEKLEKQLKSLQTSTSNLETQILEAQSSKTIDGKVADLNLVSASSVTYLTITDNAVALNE</sequence>
<accession>A0A2H0W279</accession>
<name>A0A2H0W279_9BACT</name>
<evidence type="ECO:0000313" key="1">
    <source>
        <dbReference type="EMBL" id="PIS05472.1"/>
    </source>
</evidence>
<protein>
    <submittedName>
        <fullName evidence="1">Uncharacterized protein</fullName>
    </submittedName>
</protein>
<comment type="caution">
    <text evidence="1">The sequence shown here is derived from an EMBL/GenBank/DDBJ whole genome shotgun (WGS) entry which is preliminary data.</text>
</comment>
<reference evidence="2" key="1">
    <citation type="submission" date="2017-09" db="EMBL/GenBank/DDBJ databases">
        <title>Depth-based differentiation of microbial function through sediment-hosted aquifers and enrichment of novel symbionts in the deep terrestrial subsurface.</title>
        <authorList>
            <person name="Probst A.J."/>
            <person name="Ladd B."/>
            <person name="Jarett J.K."/>
            <person name="Geller-Mcgrath D.E."/>
            <person name="Sieber C.M.K."/>
            <person name="Emerson J.B."/>
            <person name="Anantharaman K."/>
            <person name="Thomas B.C."/>
            <person name="Malmstrom R."/>
            <person name="Stieglmeier M."/>
            <person name="Klingl A."/>
            <person name="Woyke T."/>
            <person name="Ryan C.M."/>
            <person name="Banfield J.F."/>
        </authorList>
    </citation>
    <scope>NUCLEOTIDE SEQUENCE [LARGE SCALE GENOMIC DNA]</scope>
</reference>
<dbReference type="AlphaFoldDB" id="A0A2H0W279"/>
<dbReference type="EMBL" id="PEZZ01000006">
    <property type="protein sequence ID" value="PIS05472.1"/>
    <property type="molecule type" value="Genomic_DNA"/>
</dbReference>
<evidence type="ECO:0000313" key="2">
    <source>
        <dbReference type="Proteomes" id="UP000230935"/>
    </source>
</evidence>
<proteinExistence type="predicted"/>
<dbReference type="Proteomes" id="UP000230935">
    <property type="component" value="Unassembled WGS sequence"/>
</dbReference>